<protein>
    <submittedName>
        <fullName evidence="2">Uncharacterized protein</fullName>
    </submittedName>
</protein>
<dbReference type="EMBL" id="DS113423">
    <property type="protein sequence ID" value="EAY06450.1"/>
    <property type="molecule type" value="Genomic_DNA"/>
</dbReference>
<dbReference type="SMR" id="A2ELK3"/>
<reference evidence="2" key="2">
    <citation type="journal article" date="2007" name="Science">
        <title>Draft genome sequence of the sexually transmitted pathogen Trichomonas vaginalis.</title>
        <authorList>
            <person name="Carlton J.M."/>
            <person name="Hirt R.P."/>
            <person name="Silva J.C."/>
            <person name="Delcher A.L."/>
            <person name="Schatz M."/>
            <person name="Zhao Q."/>
            <person name="Wortman J.R."/>
            <person name="Bidwell S.L."/>
            <person name="Alsmark U.C.M."/>
            <person name="Besteiro S."/>
            <person name="Sicheritz-Ponten T."/>
            <person name="Noel C.J."/>
            <person name="Dacks J.B."/>
            <person name="Foster P.G."/>
            <person name="Simillion C."/>
            <person name="Van de Peer Y."/>
            <person name="Miranda-Saavedra D."/>
            <person name="Barton G.J."/>
            <person name="Westrop G.D."/>
            <person name="Mueller S."/>
            <person name="Dessi D."/>
            <person name="Fiori P.L."/>
            <person name="Ren Q."/>
            <person name="Paulsen I."/>
            <person name="Zhang H."/>
            <person name="Bastida-Corcuera F.D."/>
            <person name="Simoes-Barbosa A."/>
            <person name="Brown M.T."/>
            <person name="Hayes R.D."/>
            <person name="Mukherjee M."/>
            <person name="Okumura C.Y."/>
            <person name="Schneider R."/>
            <person name="Smith A.J."/>
            <person name="Vanacova S."/>
            <person name="Villalvazo M."/>
            <person name="Haas B.J."/>
            <person name="Pertea M."/>
            <person name="Feldblyum T.V."/>
            <person name="Utterback T.R."/>
            <person name="Shu C.L."/>
            <person name="Osoegawa K."/>
            <person name="de Jong P.J."/>
            <person name="Hrdy I."/>
            <person name="Horvathova L."/>
            <person name="Zubacova Z."/>
            <person name="Dolezal P."/>
            <person name="Malik S.B."/>
            <person name="Logsdon J.M. Jr."/>
            <person name="Henze K."/>
            <person name="Gupta A."/>
            <person name="Wang C.C."/>
            <person name="Dunne R.L."/>
            <person name="Upcroft J.A."/>
            <person name="Upcroft P."/>
            <person name="White O."/>
            <person name="Salzberg S.L."/>
            <person name="Tang P."/>
            <person name="Chiu C.-H."/>
            <person name="Lee Y.-S."/>
            <person name="Embley T.M."/>
            <person name="Coombs G.H."/>
            <person name="Mottram J.C."/>
            <person name="Tachezy J."/>
            <person name="Fraser-Liggett C.M."/>
            <person name="Johnson P.J."/>
        </authorList>
    </citation>
    <scope>NUCLEOTIDE SEQUENCE [LARGE SCALE GENOMIC DNA]</scope>
    <source>
        <strain evidence="2">G3</strain>
    </source>
</reference>
<dbReference type="AlphaFoldDB" id="A2ELK3"/>
<accession>A2ELK3</accession>
<evidence type="ECO:0000313" key="2">
    <source>
        <dbReference type="EMBL" id="EAY06450.1"/>
    </source>
</evidence>
<keyword evidence="3" id="KW-1185">Reference proteome</keyword>
<dbReference type="Proteomes" id="UP000001542">
    <property type="component" value="Unassembled WGS sequence"/>
</dbReference>
<dbReference type="KEGG" id="tva:4764326"/>
<dbReference type="RefSeq" id="XP_001318673.1">
    <property type="nucleotide sequence ID" value="XM_001318638.1"/>
</dbReference>
<proteinExistence type="predicted"/>
<reference evidence="2" key="1">
    <citation type="submission" date="2006-10" db="EMBL/GenBank/DDBJ databases">
        <authorList>
            <person name="Amadeo P."/>
            <person name="Zhao Q."/>
            <person name="Wortman J."/>
            <person name="Fraser-Liggett C."/>
            <person name="Carlton J."/>
        </authorList>
    </citation>
    <scope>NUCLEOTIDE SEQUENCE</scope>
    <source>
        <strain evidence="2">G3</strain>
    </source>
</reference>
<sequence length="290" mass="32837">MTQDYTPNASFVDFAGEDDINIEIDHAISELNFEEAGKLQASLNNDNSEEIQRQVDGALARNQSLIEGYHQDAEKSIIQIELEIDTKLSKLVKDYKNRFLQMKAAQLEEIEQLRSEWISSHDRAEQLGNQKVESLLYTSKVLANCKCFDEAKTLRNNVQENTDNILKNECKEIDNHYKQHMINMIARHESMLDGLYNQLLNDIKIIEGQGKIDRSVVKSQEKIGIAMSPSKSIQNVATSRDISMNDKKLIISQLSPRKSPSPSSKSPRSPRSPRSPVAPGAYMSPLSPRY</sequence>
<organism evidence="2 3">
    <name type="scientific">Trichomonas vaginalis (strain ATCC PRA-98 / G3)</name>
    <dbReference type="NCBI Taxonomy" id="412133"/>
    <lineage>
        <taxon>Eukaryota</taxon>
        <taxon>Metamonada</taxon>
        <taxon>Parabasalia</taxon>
        <taxon>Trichomonadida</taxon>
        <taxon>Trichomonadidae</taxon>
        <taxon>Trichomonas</taxon>
    </lineage>
</organism>
<dbReference type="VEuPathDB" id="TrichDB:TVAG_149360"/>
<evidence type="ECO:0000256" key="1">
    <source>
        <dbReference type="SAM" id="MobiDB-lite"/>
    </source>
</evidence>
<dbReference type="InParanoid" id="A2ELK3"/>
<dbReference type="VEuPathDB" id="TrichDB:TVAGG3_0163290"/>
<gene>
    <name evidence="2" type="ORF">TVAG_149360</name>
</gene>
<feature type="region of interest" description="Disordered" evidence="1">
    <location>
        <begin position="251"/>
        <end position="290"/>
    </location>
</feature>
<feature type="compositionally biased region" description="Low complexity" evidence="1">
    <location>
        <begin position="255"/>
        <end position="275"/>
    </location>
</feature>
<name>A2ELK3_TRIV3</name>
<evidence type="ECO:0000313" key="3">
    <source>
        <dbReference type="Proteomes" id="UP000001542"/>
    </source>
</evidence>